<sequence>MTRRGVYHVPGLKTWSGKQLFLGVYVRLKREERRSGELELSTGCHARARSCDADVTTVSFLSHLVTRHSVEVIGAF</sequence>
<proteinExistence type="predicted"/>
<reference evidence="1 2" key="1">
    <citation type="submission" date="2016-04" db="EMBL/GenBank/DDBJ databases">
        <title>A degradative enzymes factory behind the ericoid mycorrhizal symbiosis.</title>
        <authorList>
            <consortium name="DOE Joint Genome Institute"/>
            <person name="Martino E."/>
            <person name="Morin E."/>
            <person name="Grelet G."/>
            <person name="Kuo A."/>
            <person name="Kohler A."/>
            <person name="Daghino S."/>
            <person name="Barry K."/>
            <person name="Choi C."/>
            <person name="Cichocki N."/>
            <person name="Clum A."/>
            <person name="Copeland A."/>
            <person name="Hainaut M."/>
            <person name="Haridas S."/>
            <person name="Labutti K."/>
            <person name="Lindquist E."/>
            <person name="Lipzen A."/>
            <person name="Khouja H.-R."/>
            <person name="Murat C."/>
            <person name="Ohm R."/>
            <person name="Olson A."/>
            <person name="Spatafora J."/>
            <person name="Veneault-Fourrey C."/>
            <person name="Henrissat B."/>
            <person name="Grigoriev I."/>
            <person name="Martin F."/>
            <person name="Perotto S."/>
        </authorList>
    </citation>
    <scope>NUCLEOTIDE SEQUENCE [LARGE SCALE GENOMIC DNA]</scope>
    <source>
        <strain evidence="1 2">E</strain>
    </source>
</reference>
<accession>A0A2J6SV87</accession>
<name>A0A2J6SV87_9HELO</name>
<protein>
    <submittedName>
        <fullName evidence="1">Uncharacterized protein</fullName>
    </submittedName>
</protein>
<dbReference type="Proteomes" id="UP000235371">
    <property type="component" value="Unassembled WGS sequence"/>
</dbReference>
<evidence type="ECO:0000313" key="1">
    <source>
        <dbReference type="EMBL" id="PMD54688.1"/>
    </source>
</evidence>
<gene>
    <name evidence="1" type="ORF">K444DRAFT_110970</name>
</gene>
<dbReference type="AlphaFoldDB" id="A0A2J6SV87"/>
<dbReference type="EMBL" id="KZ613859">
    <property type="protein sequence ID" value="PMD54688.1"/>
    <property type="molecule type" value="Genomic_DNA"/>
</dbReference>
<dbReference type="GeneID" id="36578404"/>
<keyword evidence="2" id="KW-1185">Reference proteome</keyword>
<dbReference type="RefSeq" id="XP_024731592.1">
    <property type="nucleotide sequence ID" value="XM_024870322.1"/>
</dbReference>
<evidence type="ECO:0000313" key="2">
    <source>
        <dbReference type="Proteomes" id="UP000235371"/>
    </source>
</evidence>
<organism evidence="1 2">
    <name type="scientific">Hyaloscypha bicolor E</name>
    <dbReference type="NCBI Taxonomy" id="1095630"/>
    <lineage>
        <taxon>Eukaryota</taxon>
        <taxon>Fungi</taxon>
        <taxon>Dikarya</taxon>
        <taxon>Ascomycota</taxon>
        <taxon>Pezizomycotina</taxon>
        <taxon>Leotiomycetes</taxon>
        <taxon>Helotiales</taxon>
        <taxon>Hyaloscyphaceae</taxon>
        <taxon>Hyaloscypha</taxon>
        <taxon>Hyaloscypha bicolor</taxon>
    </lineage>
</organism>
<dbReference type="InParanoid" id="A0A2J6SV87"/>